<dbReference type="PROSITE" id="PS51208">
    <property type="entry name" value="AUTOTRANSPORTER"/>
    <property type="match status" value="1"/>
</dbReference>
<dbReference type="KEGG" id="reu:Reut_A0372"/>
<dbReference type="Gene3D" id="2.40.128.130">
    <property type="entry name" value="Autotransporter beta-domain"/>
    <property type="match status" value="1"/>
</dbReference>
<dbReference type="NCBIfam" id="TIGR01414">
    <property type="entry name" value="autotrans_barl"/>
    <property type="match status" value="1"/>
</dbReference>
<dbReference type="InterPro" id="IPR005546">
    <property type="entry name" value="Autotransporte_beta"/>
</dbReference>
<evidence type="ECO:0000313" key="2">
    <source>
        <dbReference type="EMBL" id="AAZ59754.1"/>
    </source>
</evidence>
<dbReference type="Gene3D" id="2.160.20.20">
    <property type="match status" value="1"/>
</dbReference>
<dbReference type="SUPFAM" id="SSF103515">
    <property type="entry name" value="Autotransporter"/>
    <property type="match status" value="1"/>
</dbReference>
<sequence>MQRCSRFRSCTCAPPFRLRPLWAAINRSAIISPHLSIRASIILAAHAGTLLFIAMDDAHGQACGTLSGLRTAGAVCAPAAGTAAIVTTTDGTTIDNASLASIRATGTQANASVSITGTSITNRATTAVSGVQAQVNGGAGSATVTFAGGTSNITMAGSGTLDGVAVLNNTPGQSSILVNAGTTLNIDNPLSGNDRDGLDINASGGGDATIVHQGAGTISTAGGSGLRARTSGAGNVTVQAAGGITLNVDNTNGVADPDDPGVEAGPANHAGIHAKASGSGAINVDTAAMVRAIATNAFGILTEGSSGATLVHNSGALTSDGLNGFGIRSTATTGSIEIRNEGAITTTGPAAHGIYANSSSGAITVDNRAPIAVGSTANADGSRGINIIARGAGAVNVTGTGDITVQGNVQSQRGSGIIISAEQGDISVAYSGGISVRGFGAGGIRADTAGGNVSVNYTGNRIETFHSNANGIYATARSATGTVDIAAQGTIVTHSDNGSGDGSGVASFGLQGVSQGGNVRVSFAGPTIDVNGSGAAILAANAYDGTGLGTVTVDNGGALIARGDRQQGIHTRSLTGEQTITNTAAIQTSGPTASQAILAEGTGAAAIHIVNSGALTASGDNASGIDAQTAGGTVDIRNSQTIAAGWGSSAGIQTAGASQTIDNTSAVGALSDVAIRADANGSAGTLLLSNSGQITGTVTAASSAVTMTNGGTWNLRAFSDSTGTGTRDRWAVAASNLGTNAANSIVNSGSVVLAAQPGATLLSPAAATVSFDAAGAYLPFGQAANAPTQGGAVQGQILGVRTFTNGGVLDLTGGARVAGNVLVITGGQTAGQDGAGVFISNGGVLKLNTVLNEGAANSKSDVLVVDATSTGAGGPTRLRINNVGGAGAVTQGNGIGVVEVLNTAPGASAPNAFTLDGRAVAGAYEYRLFQGGVDGSQAGSWYLRSMQMPPPAPPTPPEPLFRPEVAAYLANQRLTGQMFVHSLHDRLGEPQYVEGQGFDPAGDKPRSGWLRVVGKWEGSRSADGVFKTSTDSFLLHGGTELARWNVFGESDRGHLGLMGSYGMADSDASAQGNPFSARGKVEGWSIGAYGTWYQNDEKKLGTYVDSWLQYGWFTNRVEGDLLPTVRYHARGWAASGEVGYATPLRNDWILEPQGQVIYVGYNEDDITEQNGTQIGGADSHGWITRLGARVHRTYVREDARKWQPYMTLNWWHTSVSSSIRFNDLPVGSLYPSNRYELKLGVNADLGKRWTGWSNVSGAWGAQSFYQYAVRVGVKYTW</sequence>
<dbReference type="InterPro" id="IPR012332">
    <property type="entry name" value="Autotransporter_pectin_lyase_C"/>
</dbReference>
<dbReference type="EMBL" id="CP000090">
    <property type="protein sequence ID" value="AAZ59754.1"/>
    <property type="molecule type" value="Genomic_DNA"/>
</dbReference>
<dbReference type="STRING" id="264198.Reut_A0372"/>
<dbReference type="eggNOG" id="COG3468">
    <property type="taxonomic scope" value="Bacteria"/>
</dbReference>
<reference evidence="2" key="1">
    <citation type="submission" date="2005-08" db="EMBL/GenBank/DDBJ databases">
        <title>Complete sequence of Chromosome1 of Ralstonia eutropha JMP134.</title>
        <authorList>
            <person name="Copeland A."/>
            <person name="Lucas S."/>
            <person name="Lapidus A."/>
            <person name="Barry K."/>
            <person name="Detter J.C."/>
            <person name="Glavina T."/>
            <person name="Hammon N."/>
            <person name="Israni S."/>
            <person name="Pitluck S."/>
            <person name="Goltsman E."/>
            <person name="Martinez M."/>
            <person name="Schmutz J."/>
            <person name="Larimer F."/>
            <person name="Land M."/>
            <person name="Lykidis A."/>
            <person name="Richardson P."/>
        </authorList>
    </citation>
    <scope>NUCLEOTIDE SEQUENCE</scope>
    <source>
        <strain evidence="2">JMP134</strain>
    </source>
</reference>
<dbReference type="CDD" id="cd01344">
    <property type="entry name" value="PL2_Passenger_AT"/>
    <property type="match status" value="1"/>
</dbReference>
<dbReference type="eggNOG" id="COG3210">
    <property type="taxonomic scope" value="Bacteria"/>
</dbReference>
<dbReference type="PANTHER" id="PTHR12338:SF5">
    <property type="entry name" value="ANTIGEN 43-RELATED"/>
    <property type="match status" value="1"/>
</dbReference>
<dbReference type="Pfam" id="PF03797">
    <property type="entry name" value="Autotransporter"/>
    <property type="match status" value="1"/>
</dbReference>
<dbReference type="SMART" id="SM00869">
    <property type="entry name" value="Autotransporter"/>
    <property type="match status" value="1"/>
</dbReference>
<feature type="domain" description="Autotransporter" evidence="1">
    <location>
        <begin position="1001"/>
        <end position="1277"/>
    </location>
</feature>
<dbReference type="PANTHER" id="PTHR12338">
    <property type="entry name" value="AUTOTRANSPORTER"/>
    <property type="match status" value="1"/>
</dbReference>
<dbReference type="InterPro" id="IPR043990">
    <property type="entry name" value="AC_1"/>
</dbReference>
<dbReference type="InterPro" id="IPR050909">
    <property type="entry name" value="Bact_Autotransporter_VF"/>
</dbReference>
<dbReference type="InterPro" id="IPR036709">
    <property type="entry name" value="Autotransporte_beta_dom_sf"/>
</dbReference>
<protein>
    <submittedName>
        <fullName evidence="2">Outer membrane autotransporter barrel</fullName>
    </submittedName>
</protein>
<dbReference type="GO" id="GO:0019867">
    <property type="term" value="C:outer membrane"/>
    <property type="evidence" value="ECO:0007669"/>
    <property type="project" value="InterPro"/>
</dbReference>
<dbReference type="AlphaFoldDB" id="Q476C9"/>
<organism evidence="2">
    <name type="scientific">Cupriavidus pinatubonensis (strain JMP 134 / LMG 1197)</name>
    <name type="common">Cupriavidus necator (strain JMP 134)</name>
    <dbReference type="NCBI Taxonomy" id="264198"/>
    <lineage>
        <taxon>Bacteria</taxon>
        <taxon>Pseudomonadati</taxon>
        <taxon>Pseudomonadota</taxon>
        <taxon>Betaproteobacteria</taxon>
        <taxon>Burkholderiales</taxon>
        <taxon>Burkholderiaceae</taxon>
        <taxon>Cupriavidus</taxon>
    </lineage>
</organism>
<dbReference type="InterPro" id="IPR006315">
    <property type="entry name" value="OM_autotransptr_brl_dom"/>
</dbReference>
<dbReference type="Pfam" id="PF18883">
    <property type="entry name" value="AC_1"/>
    <property type="match status" value="1"/>
</dbReference>
<gene>
    <name evidence="2" type="ordered locus">Reut_A0372</name>
</gene>
<dbReference type="OrthoDB" id="8613300at2"/>
<accession>Q476C9</accession>
<dbReference type="InterPro" id="IPR014756">
    <property type="entry name" value="Ig_E-set"/>
</dbReference>
<evidence type="ECO:0000259" key="1">
    <source>
        <dbReference type="PROSITE" id="PS51208"/>
    </source>
</evidence>
<dbReference type="SUPFAM" id="SSF81296">
    <property type="entry name" value="E set domains"/>
    <property type="match status" value="1"/>
</dbReference>
<name>Q476C9_CUPPJ</name>
<proteinExistence type="predicted"/>
<dbReference type="HOGENOM" id="CLU_263396_0_0_4"/>